<dbReference type="PROSITE" id="PS51782">
    <property type="entry name" value="LYSM"/>
    <property type="match status" value="1"/>
</dbReference>
<protein>
    <submittedName>
        <fullName evidence="3">Glycosyl hydrolase family 25</fullName>
        <ecNumber evidence="3">3.2.1.17</ecNumber>
    </submittedName>
</protein>
<gene>
    <name evidence="3" type="primary">ampD</name>
    <name evidence="3" type="ORF">HMPREF0556_10975</name>
</gene>
<name>D7UXL4_LISGR</name>
<reference evidence="3" key="1">
    <citation type="submission" date="2010-06" db="EMBL/GenBank/DDBJ databases">
        <authorList>
            <person name="Muzny D."/>
            <person name="Qin X."/>
            <person name="Buhay C."/>
            <person name="Dugan-Rocha S."/>
            <person name="Ding Y."/>
            <person name="Chen G."/>
            <person name="Hawes A."/>
            <person name="Holder M."/>
            <person name="Jhangiani S."/>
            <person name="Johnson A."/>
            <person name="Khan Z."/>
            <person name="Li Z."/>
            <person name="Liu W."/>
            <person name="Liu X."/>
            <person name="Perez L."/>
            <person name="Shen H."/>
            <person name="Wang Q."/>
            <person name="Watt J."/>
            <person name="Xi L."/>
            <person name="Xin Y."/>
            <person name="Zhou J."/>
            <person name="Deng J."/>
            <person name="Jiang H."/>
            <person name="Liu Y."/>
            <person name="Qu J."/>
            <person name="Song X.-Z."/>
            <person name="Zhang L."/>
            <person name="Villasana D."/>
            <person name="Johnson A."/>
            <person name="Liu J."/>
            <person name="Liyanage D."/>
            <person name="Lorensuhewa L."/>
            <person name="Robinson T."/>
            <person name="Song A."/>
            <person name="Song B.-B."/>
            <person name="Dinh H."/>
            <person name="Thornton R."/>
            <person name="Coyle M."/>
            <person name="Francisco L."/>
            <person name="Jackson L."/>
            <person name="Javaid M."/>
            <person name="Korchina V."/>
            <person name="Kovar C."/>
            <person name="Mata R."/>
            <person name="Mathew T."/>
            <person name="Ngo R."/>
            <person name="Nguyen L."/>
            <person name="Nguyen N."/>
            <person name="Okwuonu G."/>
            <person name="Ongeri F."/>
            <person name="Pham C."/>
            <person name="Simmons D."/>
            <person name="Wilczek-Boney K."/>
            <person name="Hale W."/>
            <person name="Jakkamsetti A."/>
            <person name="Pham P."/>
            <person name="Ruth R."/>
            <person name="San Lucas F."/>
            <person name="Warren J."/>
            <person name="Zhang J."/>
            <person name="Zhao Z."/>
            <person name="Zhou C."/>
            <person name="Zhu D."/>
            <person name="Lee S."/>
            <person name="Bess C."/>
            <person name="Blankenburg K."/>
            <person name="Forbes L."/>
            <person name="Fu Q."/>
            <person name="Gubbala S."/>
            <person name="Hirani K."/>
            <person name="Jayaseelan J.C."/>
            <person name="Lara F."/>
            <person name="Munidasa M."/>
            <person name="Palculict T."/>
            <person name="Patil S."/>
            <person name="Pu L.-L."/>
            <person name="Saada N."/>
            <person name="Tang L."/>
            <person name="Weissenberger G."/>
            <person name="Zhu Y."/>
            <person name="Hemphill L."/>
            <person name="Shang Y."/>
            <person name="Youmans B."/>
            <person name="Ayvaz T."/>
            <person name="Ross M."/>
            <person name="Santibanez J."/>
            <person name="Aqrawi P."/>
            <person name="Gross S."/>
            <person name="Joshi V."/>
            <person name="Fowler G."/>
            <person name="Nazareth L."/>
            <person name="Reid J."/>
            <person name="Worley K."/>
            <person name="Petrosino J."/>
            <person name="Highlander S."/>
            <person name="Gibbs R."/>
        </authorList>
    </citation>
    <scope>NUCLEOTIDE SEQUENCE [LARGE SCALE GENOMIC DNA]</scope>
    <source>
        <strain evidence="3">DSM 20601</strain>
    </source>
</reference>
<organism evidence="3 4">
    <name type="scientific">Listeria grayi DSM 20601</name>
    <dbReference type="NCBI Taxonomy" id="525367"/>
    <lineage>
        <taxon>Bacteria</taxon>
        <taxon>Bacillati</taxon>
        <taxon>Bacillota</taxon>
        <taxon>Bacilli</taxon>
        <taxon>Bacillales</taxon>
        <taxon>Listeriaceae</taxon>
        <taxon>Listeria</taxon>
    </lineage>
</organism>
<dbReference type="eggNOG" id="COG3757">
    <property type="taxonomic scope" value="Bacteria"/>
</dbReference>
<dbReference type="EC" id="3.2.1.17" evidence="3"/>
<dbReference type="CDD" id="cd06523">
    <property type="entry name" value="GH25_PlyB-like"/>
    <property type="match status" value="1"/>
</dbReference>
<dbReference type="PROSITE" id="PS51904">
    <property type="entry name" value="GLYCOSYL_HYDROL_F25_2"/>
    <property type="match status" value="1"/>
</dbReference>
<dbReference type="GO" id="GO:0003796">
    <property type="term" value="F:lysozyme activity"/>
    <property type="evidence" value="ECO:0007669"/>
    <property type="project" value="UniProtKB-EC"/>
</dbReference>
<evidence type="ECO:0000256" key="1">
    <source>
        <dbReference type="ARBA" id="ARBA00010646"/>
    </source>
</evidence>
<dbReference type="PANTHER" id="PTHR34135:SF1">
    <property type="entry name" value="GLYCOSYL HYDROLASE FAMILY 25"/>
    <property type="match status" value="1"/>
</dbReference>
<feature type="domain" description="LysM" evidence="2">
    <location>
        <begin position="283"/>
        <end position="327"/>
    </location>
</feature>
<dbReference type="STRING" id="525367.HMPREF0556_10975"/>
<evidence type="ECO:0000259" key="2">
    <source>
        <dbReference type="PROSITE" id="PS51782"/>
    </source>
</evidence>
<dbReference type="GO" id="GO:0016998">
    <property type="term" value="P:cell wall macromolecule catabolic process"/>
    <property type="evidence" value="ECO:0007669"/>
    <property type="project" value="InterPro"/>
</dbReference>
<dbReference type="SUPFAM" id="SSF51445">
    <property type="entry name" value="(Trans)glycosidases"/>
    <property type="match status" value="1"/>
</dbReference>
<keyword evidence="3" id="KW-0378">Hydrolase</keyword>
<evidence type="ECO:0000313" key="4">
    <source>
        <dbReference type="Proteomes" id="UP000010119"/>
    </source>
</evidence>
<dbReference type="EMBL" id="ACCR02000003">
    <property type="protein sequence ID" value="EFI84422.1"/>
    <property type="molecule type" value="Genomic_DNA"/>
</dbReference>
<comment type="similarity">
    <text evidence="1">Belongs to the glycosyl hydrolase 25 family.</text>
</comment>
<dbReference type="InterPro" id="IPR017853">
    <property type="entry name" value="GH"/>
</dbReference>
<dbReference type="Gene3D" id="3.10.350.10">
    <property type="entry name" value="LysM domain"/>
    <property type="match status" value="1"/>
</dbReference>
<dbReference type="eggNOG" id="COG1388">
    <property type="taxonomic scope" value="Bacteria"/>
</dbReference>
<dbReference type="PANTHER" id="PTHR34135">
    <property type="entry name" value="LYSOZYME"/>
    <property type="match status" value="1"/>
</dbReference>
<comment type="caution">
    <text evidence="3">The sequence shown here is derived from an EMBL/GenBank/DDBJ whole genome shotgun (WGS) entry which is preliminary data.</text>
</comment>
<dbReference type="Proteomes" id="UP000010119">
    <property type="component" value="Unassembled WGS sequence"/>
</dbReference>
<dbReference type="InterPro" id="IPR018392">
    <property type="entry name" value="LysM"/>
</dbReference>
<dbReference type="InterPro" id="IPR036779">
    <property type="entry name" value="LysM_dom_sf"/>
</dbReference>
<keyword evidence="4" id="KW-1185">Reference proteome</keyword>
<evidence type="ECO:0000313" key="3">
    <source>
        <dbReference type="EMBL" id="EFI84422.1"/>
    </source>
</evidence>
<dbReference type="RefSeq" id="WP_003758179.1">
    <property type="nucleotide sequence ID" value="NZ_GL538353.1"/>
</dbReference>
<dbReference type="AlphaFoldDB" id="D7UXL4"/>
<dbReference type="SUPFAM" id="SSF54106">
    <property type="entry name" value="LysM domain"/>
    <property type="match status" value="1"/>
</dbReference>
<proteinExistence type="inferred from homology"/>
<keyword evidence="3" id="KW-0326">Glycosidase</keyword>
<dbReference type="GO" id="GO:0009253">
    <property type="term" value="P:peptidoglycan catabolic process"/>
    <property type="evidence" value="ECO:0007669"/>
    <property type="project" value="InterPro"/>
</dbReference>
<accession>D7UXL4</accession>
<dbReference type="CDD" id="cd00118">
    <property type="entry name" value="LysM"/>
    <property type="match status" value="1"/>
</dbReference>
<dbReference type="GO" id="GO:0016052">
    <property type="term" value="P:carbohydrate catabolic process"/>
    <property type="evidence" value="ECO:0007669"/>
    <property type="project" value="TreeGrafter"/>
</dbReference>
<dbReference type="HOGENOM" id="CLU_847015_0_0_9"/>
<dbReference type="Gene3D" id="3.20.20.80">
    <property type="entry name" value="Glycosidases"/>
    <property type="match status" value="1"/>
</dbReference>
<dbReference type="Pfam" id="PF01476">
    <property type="entry name" value="LysM"/>
    <property type="match status" value="1"/>
</dbReference>
<dbReference type="InterPro" id="IPR002053">
    <property type="entry name" value="Glyco_hydro_25"/>
</dbReference>
<dbReference type="Pfam" id="PF01183">
    <property type="entry name" value="Glyco_hydro_25"/>
    <property type="match status" value="1"/>
</dbReference>
<sequence>MGKIADISHHQGIVDWSKASKELDLAILRVQDGSNVADRQYKNNVAGAKKYGVPFGSYAFTRFVSVADAKKEAQDFYNRSDKASKFWVADIEVKTMGDMAAGAKAFVGELRRLGAGKVGIYIAHHLYNSLGINYKQFDFVWIPRYGNKPVYACDLWQHTSSGSLAGVNARVDLNTLNGSKKLDWFIGATAKPSDDSHNSKPSTGKKLGKFKAGQKGVLSKNADRYATGEKIPTGVKNKAYTVIQAKKEKHGSSSYKYLLKELNSWVWGADIKVQGASNSSKKEYYTVKSGDNLTAIAKKYKTSVSKLRKLNKIKNPNLIKVGQKLRVK</sequence>
<dbReference type="SMART" id="SM00257">
    <property type="entry name" value="LysM"/>
    <property type="match status" value="1"/>
</dbReference>